<dbReference type="RefSeq" id="WP_264224761.1">
    <property type="nucleotide sequence ID" value="NZ_CP107716.1"/>
</dbReference>
<protein>
    <submittedName>
        <fullName evidence="1">Uncharacterized protein</fullName>
    </submittedName>
</protein>
<keyword evidence="2" id="KW-1185">Reference proteome</keyword>
<organism evidence="1 2">
    <name type="scientific">Pelagibacterium flavum</name>
    <dbReference type="NCBI Taxonomy" id="2984530"/>
    <lineage>
        <taxon>Bacteria</taxon>
        <taxon>Pseudomonadati</taxon>
        <taxon>Pseudomonadota</taxon>
        <taxon>Alphaproteobacteria</taxon>
        <taxon>Hyphomicrobiales</taxon>
        <taxon>Devosiaceae</taxon>
        <taxon>Pelagibacterium</taxon>
    </lineage>
</organism>
<dbReference type="Proteomes" id="UP001163882">
    <property type="component" value="Chromosome"/>
</dbReference>
<accession>A0ABY6IL85</accession>
<proteinExistence type="predicted"/>
<gene>
    <name evidence="1" type="ORF">OF122_13675</name>
</gene>
<evidence type="ECO:0000313" key="2">
    <source>
        <dbReference type="Proteomes" id="UP001163882"/>
    </source>
</evidence>
<evidence type="ECO:0000313" key="1">
    <source>
        <dbReference type="EMBL" id="UYQ71099.1"/>
    </source>
</evidence>
<sequence>MQSFTAISQRILAIAGAAFLLVPIAGCFQTGSNATVSSLNAVSAYMDPATVEKPVVTVASSQYLGKADYICSPSGFGRTSTCFERSARR</sequence>
<reference evidence="1" key="1">
    <citation type="submission" date="2022-10" db="EMBL/GenBank/DDBJ databases">
        <title>YIM 151497 complete genome.</title>
        <authorList>
            <person name="Chen X."/>
        </authorList>
    </citation>
    <scope>NUCLEOTIDE SEQUENCE</scope>
    <source>
        <strain evidence="1">YIM 151497</strain>
    </source>
</reference>
<name>A0ABY6IL85_9HYPH</name>
<dbReference type="EMBL" id="CP107716">
    <property type="protein sequence ID" value="UYQ71099.1"/>
    <property type="molecule type" value="Genomic_DNA"/>
</dbReference>